<protein>
    <submittedName>
        <fullName evidence="1">Cyclic nucleotide-gated cation channel</fullName>
    </submittedName>
</protein>
<dbReference type="PANTHER" id="PTHR45638:SF3">
    <property type="entry name" value="CYCLIC NUCLEOTIDE-GATED OLFACTORY CHANNEL"/>
    <property type="match status" value="1"/>
</dbReference>
<organism evidence="1 2">
    <name type="scientific">Labeo rohita</name>
    <name type="common">Indian major carp</name>
    <name type="synonym">Cyprinus rohita</name>
    <dbReference type="NCBI Taxonomy" id="84645"/>
    <lineage>
        <taxon>Eukaryota</taxon>
        <taxon>Metazoa</taxon>
        <taxon>Chordata</taxon>
        <taxon>Craniata</taxon>
        <taxon>Vertebrata</taxon>
        <taxon>Euteleostomi</taxon>
        <taxon>Actinopterygii</taxon>
        <taxon>Neopterygii</taxon>
        <taxon>Teleostei</taxon>
        <taxon>Ostariophysi</taxon>
        <taxon>Cypriniformes</taxon>
        <taxon>Cyprinidae</taxon>
        <taxon>Labeoninae</taxon>
        <taxon>Labeonini</taxon>
        <taxon>Labeo</taxon>
    </lineage>
</organism>
<accession>A0ABQ8L9R7</accession>
<comment type="caution">
    <text evidence="1">The sequence shown here is derived from an EMBL/GenBank/DDBJ whole genome shotgun (WGS) entry which is preliminary data.</text>
</comment>
<dbReference type="SUPFAM" id="SSF51206">
    <property type="entry name" value="cAMP-binding domain-like"/>
    <property type="match status" value="1"/>
</dbReference>
<reference evidence="1 2" key="1">
    <citation type="submission" date="2022-01" db="EMBL/GenBank/DDBJ databases">
        <title>A high-quality chromosome-level genome assembly of rohu carp, Labeo rohita.</title>
        <authorList>
            <person name="Arick M.A. II"/>
            <person name="Hsu C.-Y."/>
            <person name="Magbanua Z."/>
            <person name="Pechanova O."/>
            <person name="Grover C."/>
            <person name="Miller E."/>
            <person name="Thrash A."/>
            <person name="Ezzel L."/>
            <person name="Alam S."/>
            <person name="Benzie J."/>
            <person name="Hamilton M."/>
            <person name="Karsi A."/>
            <person name="Lawrence M.L."/>
            <person name="Peterson D.G."/>
        </authorList>
    </citation>
    <scope>NUCLEOTIDE SEQUENCE [LARGE SCALE GENOMIC DNA]</scope>
    <source>
        <strain evidence="2">BAU-BD-2019</strain>
        <tissue evidence="1">Blood</tissue>
    </source>
</reference>
<dbReference type="SUPFAM" id="SSF53098">
    <property type="entry name" value="Ribonuclease H-like"/>
    <property type="match status" value="1"/>
</dbReference>
<evidence type="ECO:0000313" key="2">
    <source>
        <dbReference type="Proteomes" id="UP000830375"/>
    </source>
</evidence>
<dbReference type="PANTHER" id="PTHR45638">
    <property type="entry name" value="CYCLIC NUCLEOTIDE-GATED CATION CHANNEL SUBUNIT A"/>
    <property type="match status" value="1"/>
</dbReference>
<keyword evidence="2" id="KW-1185">Reference proteome</keyword>
<dbReference type="InterPro" id="IPR014710">
    <property type="entry name" value="RmlC-like_jellyroll"/>
</dbReference>
<dbReference type="Gene3D" id="2.60.120.10">
    <property type="entry name" value="Jelly Rolls"/>
    <property type="match status" value="1"/>
</dbReference>
<sequence length="235" mass="26142">MSLDSTSSLSDRGPQFTSRAWTAFCQKLNINVSLWLSSSVQWSGGTSKSGTLFFRSHCHRNQSDWSRYLLLAEYAQNSLHKLATGLTPFQCVLGFQPPLFPCGVRRPGMRPMYTFNGPIAEQGNRLIAICAPIQTIVRVSGSGFLHVISVFASLAKSSVPGAMTSNMNATRAEFQAYIKAIDEQDVLKNLPNKLRAEIAINVHLDTLKKVRIFQDCEAELLVELVLKLRPHCKIQ</sequence>
<dbReference type="InterPro" id="IPR012337">
    <property type="entry name" value="RNaseH-like_sf"/>
</dbReference>
<name>A0ABQ8L9R7_LABRO</name>
<gene>
    <name evidence="1" type="ORF">H4Q32_028593</name>
</gene>
<dbReference type="EMBL" id="JACTAM010000304">
    <property type="protein sequence ID" value="KAI2647492.1"/>
    <property type="molecule type" value="Genomic_DNA"/>
</dbReference>
<dbReference type="InterPro" id="IPR036397">
    <property type="entry name" value="RNaseH_sf"/>
</dbReference>
<evidence type="ECO:0000313" key="1">
    <source>
        <dbReference type="EMBL" id="KAI2647492.1"/>
    </source>
</evidence>
<dbReference type="Gene3D" id="3.30.420.10">
    <property type="entry name" value="Ribonuclease H-like superfamily/Ribonuclease H"/>
    <property type="match status" value="1"/>
</dbReference>
<dbReference type="InterPro" id="IPR018490">
    <property type="entry name" value="cNMP-bd_dom_sf"/>
</dbReference>
<dbReference type="Proteomes" id="UP000830375">
    <property type="component" value="Unassembled WGS sequence"/>
</dbReference>
<dbReference type="InterPro" id="IPR050866">
    <property type="entry name" value="CNG_cation_channel"/>
</dbReference>
<proteinExistence type="predicted"/>